<name>A0ABN3TYX9_9ACTN</name>
<reference evidence="2 3" key="1">
    <citation type="journal article" date="2019" name="Int. J. Syst. Evol. Microbiol.">
        <title>The Global Catalogue of Microorganisms (GCM) 10K type strain sequencing project: providing services to taxonomists for standard genome sequencing and annotation.</title>
        <authorList>
            <consortium name="The Broad Institute Genomics Platform"/>
            <consortium name="The Broad Institute Genome Sequencing Center for Infectious Disease"/>
            <person name="Wu L."/>
            <person name="Ma J."/>
        </authorList>
    </citation>
    <scope>NUCLEOTIDE SEQUENCE [LARGE SCALE GENOMIC DNA]</scope>
    <source>
        <strain evidence="2 3">JCM 4542</strain>
    </source>
</reference>
<feature type="chain" id="PRO_5045431541" description="Streptomyces killer toxin-like beta/gamma crystallin domain-containing protein" evidence="1">
    <location>
        <begin position="30"/>
        <end position="114"/>
    </location>
</feature>
<keyword evidence="3" id="KW-1185">Reference proteome</keyword>
<gene>
    <name evidence="2" type="ORF">GCM10010315_44940</name>
</gene>
<organism evidence="2 3">
    <name type="scientific">Streptomyces luteosporeus</name>
    <dbReference type="NCBI Taxonomy" id="173856"/>
    <lineage>
        <taxon>Bacteria</taxon>
        <taxon>Bacillati</taxon>
        <taxon>Actinomycetota</taxon>
        <taxon>Actinomycetes</taxon>
        <taxon>Kitasatosporales</taxon>
        <taxon>Streptomycetaceae</taxon>
        <taxon>Streptomyces</taxon>
    </lineage>
</organism>
<evidence type="ECO:0000313" key="2">
    <source>
        <dbReference type="EMBL" id="GAA2721638.1"/>
    </source>
</evidence>
<dbReference type="Proteomes" id="UP001500886">
    <property type="component" value="Unassembled WGS sequence"/>
</dbReference>
<feature type="signal peptide" evidence="1">
    <location>
        <begin position="1"/>
        <end position="29"/>
    </location>
</feature>
<proteinExistence type="predicted"/>
<evidence type="ECO:0008006" key="4">
    <source>
        <dbReference type="Google" id="ProtNLM"/>
    </source>
</evidence>
<accession>A0ABN3TYX9</accession>
<dbReference type="RefSeq" id="WP_344437267.1">
    <property type="nucleotide sequence ID" value="NZ_BAAASL010000018.1"/>
</dbReference>
<dbReference type="EMBL" id="BAAASL010000018">
    <property type="protein sequence ID" value="GAA2721638.1"/>
    <property type="molecule type" value="Genomic_DNA"/>
</dbReference>
<protein>
    <recommendedName>
        <fullName evidence="4">Streptomyces killer toxin-like beta/gamma crystallin domain-containing protein</fullName>
    </recommendedName>
</protein>
<evidence type="ECO:0000256" key="1">
    <source>
        <dbReference type="SAM" id="SignalP"/>
    </source>
</evidence>
<evidence type="ECO:0000313" key="3">
    <source>
        <dbReference type="Proteomes" id="UP001500886"/>
    </source>
</evidence>
<sequence length="114" mass="12236">MRLMKTVRLGAVAVAAAAGLGLAVAPAHASTTTLHKVECNQSDKSQLQFWQIVTPWPQICYAGHGDLNVDLSEFALTPGNNTGYLVYRDGTKKTFTAGEAKFGLKGEVIHIHVN</sequence>
<comment type="caution">
    <text evidence="2">The sequence shown here is derived from an EMBL/GenBank/DDBJ whole genome shotgun (WGS) entry which is preliminary data.</text>
</comment>
<keyword evidence="1" id="KW-0732">Signal</keyword>